<dbReference type="InterPro" id="IPR027275">
    <property type="entry name" value="PRC-brl_dom"/>
</dbReference>
<evidence type="ECO:0000259" key="2">
    <source>
        <dbReference type="Pfam" id="PF05239"/>
    </source>
</evidence>
<evidence type="ECO:0000313" key="3">
    <source>
        <dbReference type="EMBL" id="MFC0387614.1"/>
    </source>
</evidence>
<gene>
    <name evidence="3" type="ORF">ACFFIC_19000</name>
</gene>
<sequence>MNVDAASLRGALSARRLIDADVYGANDREVGEIEDVIMPQSGAGAPVAVLSVGGFLGMGERHIAVPFSQLQHNAERDRWTLPGATQETLRAMPAFNLDEFGRGRPRAAAAGASRDAAPATPAPEGAASRPGTLGGTGTTAGQSTPANPPVR</sequence>
<feature type="compositionally biased region" description="Low complexity" evidence="1">
    <location>
        <begin position="106"/>
        <end position="127"/>
    </location>
</feature>
<comment type="caution">
    <text evidence="3">The sequence shown here is derived from an EMBL/GenBank/DDBJ whole genome shotgun (WGS) entry which is preliminary data.</text>
</comment>
<protein>
    <submittedName>
        <fullName evidence="3">PRC-barrel domain-containing protein</fullName>
    </submittedName>
</protein>
<organism evidence="3 4">
    <name type="scientific">Muricoccus vinaceus</name>
    <dbReference type="NCBI Taxonomy" id="424704"/>
    <lineage>
        <taxon>Bacteria</taxon>
        <taxon>Pseudomonadati</taxon>
        <taxon>Pseudomonadota</taxon>
        <taxon>Alphaproteobacteria</taxon>
        <taxon>Acetobacterales</taxon>
        <taxon>Roseomonadaceae</taxon>
        <taxon>Muricoccus</taxon>
    </lineage>
</organism>
<name>A0ABV6IWH5_9PROT</name>
<evidence type="ECO:0000256" key="1">
    <source>
        <dbReference type="SAM" id="MobiDB-lite"/>
    </source>
</evidence>
<dbReference type="Gene3D" id="2.30.30.240">
    <property type="entry name" value="PRC-barrel domain"/>
    <property type="match status" value="1"/>
</dbReference>
<dbReference type="PANTHER" id="PTHR36505">
    <property type="entry name" value="BLR1072 PROTEIN"/>
    <property type="match status" value="1"/>
</dbReference>
<dbReference type="Proteomes" id="UP001589789">
    <property type="component" value="Unassembled WGS sequence"/>
</dbReference>
<feature type="region of interest" description="Disordered" evidence="1">
    <location>
        <begin position="96"/>
        <end position="151"/>
    </location>
</feature>
<dbReference type="RefSeq" id="WP_377053238.1">
    <property type="nucleotide sequence ID" value="NZ_JBHLVZ010000067.1"/>
</dbReference>
<dbReference type="SUPFAM" id="SSF50346">
    <property type="entry name" value="PRC-barrel domain"/>
    <property type="match status" value="1"/>
</dbReference>
<evidence type="ECO:0000313" key="4">
    <source>
        <dbReference type="Proteomes" id="UP001589789"/>
    </source>
</evidence>
<dbReference type="Pfam" id="PF05239">
    <property type="entry name" value="PRC"/>
    <property type="match status" value="1"/>
</dbReference>
<proteinExistence type="predicted"/>
<dbReference type="EMBL" id="JBHLVZ010000067">
    <property type="protein sequence ID" value="MFC0387614.1"/>
    <property type="molecule type" value="Genomic_DNA"/>
</dbReference>
<accession>A0ABV6IWH5</accession>
<dbReference type="PANTHER" id="PTHR36505:SF1">
    <property type="entry name" value="BLR1072 PROTEIN"/>
    <property type="match status" value="1"/>
</dbReference>
<dbReference type="InterPro" id="IPR011033">
    <property type="entry name" value="PRC_barrel-like_sf"/>
</dbReference>
<reference evidence="3 4" key="1">
    <citation type="submission" date="2024-09" db="EMBL/GenBank/DDBJ databases">
        <authorList>
            <person name="Sun Q."/>
            <person name="Mori K."/>
        </authorList>
    </citation>
    <scope>NUCLEOTIDE SEQUENCE [LARGE SCALE GENOMIC DNA]</scope>
    <source>
        <strain evidence="3 4">CCM 7468</strain>
    </source>
</reference>
<keyword evidence="4" id="KW-1185">Reference proteome</keyword>
<feature type="domain" description="PRC-barrel" evidence="2">
    <location>
        <begin position="12"/>
        <end position="69"/>
    </location>
</feature>